<proteinExistence type="predicted"/>
<dbReference type="InterPro" id="IPR000603">
    <property type="entry name" value="MPV"/>
</dbReference>
<keyword evidence="3" id="KW-0946">Virion</keyword>
<protein>
    <submittedName>
        <fullName evidence="5">Polyprotein</fullName>
    </submittedName>
</protein>
<evidence type="ECO:0000313" key="5">
    <source>
        <dbReference type="EMBL" id="WLD05487.1"/>
    </source>
</evidence>
<keyword evidence="4" id="KW-0916">Viral movement protein</keyword>
<evidence type="ECO:0000256" key="4">
    <source>
        <dbReference type="ARBA" id="ARBA00023031"/>
    </source>
</evidence>
<accession>A0AA49K5D9</accession>
<dbReference type="Pfam" id="PF00803">
    <property type="entry name" value="3A"/>
    <property type="match status" value="1"/>
</dbReference>
<name>A0AA49K5D9_9SECO</name>
<reference evidence="5" key="1">
    <citation type="journal article" date="2023" name="Phytopathology">
        <title>Evidence that an unnamed isometric virus associated with potato rugose disease in Peru is a new species of torradovirus.</title>
        <authorList>
            <person name="Alvarez Quinto R.A."/>
            <person name="Amao M."/>
            <person name="Muller G."/>
            <person name="Fuentes S."/>
            <person name="Grinstead S."/>
            <person name="Fuentes-Bueno I."/>
            <person name="Roenhorst A."/>
            <person name="Westenberg M."/>
            <person name="Botermans M."/>
            <person name="Kreuze J."/>
            <person name="Mollov D."/>
        </authorList>
    </citation>
    <scope>NUCLEOTIDE SEQUENCE</scope>
    <source>
        <strain evidence="5">4631731-2</strain>
    </source>
</reference>
<dbReference type="EMBL" id="ON871740">
    <property type="protein sequence ID" value="WLD05487.1"/>
    <property type="molecule type" value="Genomic_RNA"/>
</dbReference>
<comment type="subcellular location">
    <subcellularLocation>
        <location evidence="1">Virion</location>
    </subcellularLocation>
</comment>
<keyword evidence="2" id="KW-0813">Transport</keyword>
<evidence type="ECO:0000256" key="2">
    <source>
        <dbReference type="ARBA" id="ARBA00022448"/>
    </source>
</evidence>
<sequence>MISSMRGQQHQQQPSQRELLEALFQAGDAAFSSAKKRTGAGCLAVVRSKQGETTVTDLMDVSETKKINSAWNPLKFSFGRKPDVGNLYFHLHGVLFVMIPHVAAGSPGEVEISLCSTNDITRPTLQSKSFRLGDGPQAVLMSTDHCLPLLDERCNFFYTTRTLDTTAMVPCSVMAIWKQEISAKAGSYNPQDVHTWFIKKLAMPEFLRDKTQAANLLSTVYGSGSSRSVGKSASLVSPSLRVASIDSAPTLEQKHDPHPSLRYLPAQLPIGSEESSAASQSAQTEHKVGEVTSLDSAVRRHQGITQLEDQLASFFSPVSQGPHHNSQNVEEIFALHFYNHGETLDFSSEVRFYKLLHQVYYGGKPIPMHPWFPKGVKNMLEFLSPHLMELMKLVVSNLYFAAERKGKTFPSVIEQHRRIAKEIAMKGTTDPWWFLKFTPQDCGLAHPVLDFVASYEREEEVEFCQKYLNLKPAELEIVQKWHKQRFNTWVDDEEFFEAHESSLFAQECSEQHPLVAQGPVAPESECIAPIEGGESRTSIVEDQFVAKQSHENDVFFECGNDLQASANPAPPSFLLDEPQATNDIFDFTSDFSVEQVQQVELQQPAIVSSKQKFLAETRTFSWNTTDTEATNLLKIPIPGVVSKSSNVNAVGPNLLRYFDAAVLQFGAFVTVPRTLSSTGDLILLWDEGSLVDAYDKNVNKATLCACPHVTVSAHSAERCAPQKFLYFVPLGIGAFVPLDLGHAGSNIGTLSVYVLNQLKTMSTITKFTCTIQIYITVLSTNIMQPQRAIAQSQLGMSPAKTTFPLIPLKQLVVATEWDTTHEPGSGAMVTFSPVGVFESLGVLQPSLMCNLAINCHWWRGVCNFIVRFNKTAFHSGRLAIGFGTLNTQLNQHQDIFSLPHVVLDLNQGDAFRFSVSMRNWNGVNLLSAGRKNSLPRPDHQSLQRIFISVLEPLQCTQGGLSTVTMMMLLDSISQCELGGVVPIKPVMGHNSKGSSGVDFLFHEADILSPTLAAMRMKSPLMIRSLHKDAPRPAHAPSSSNHEAQAQALSVPVRSKFSFWSLQYTIPPQEKKRTLVLPATCWLHNFPKDSGILTSPVSPMTGFTNAFVYWRGSLEFKIIIHRRTSTNTCGGVLSVALESTGYPKPPGLYEASMPISNGGGLQWGEQYGVVSNEINFVIEDDEFFSRRFTRQYAMKPGASRISTLSDKLGMLVIVLPDKDFYNQIEIYVKPGRDFCFCRPHPPVPVATAVFGEMEGNVYSLLPKEGKFVAIEDQASIL</sequence>
<dbReference type="GO" id="GO:0044423">
    <property type="term" value="C:virion component"/>
    <property type="evidence" value="ECO:0007669"/>
    <property type="project" value="UniProtKB-KW"/>
</dbReference>
<dbReference type="SUPFAM" id="SSF88633">
    <property type="entry name" value="Positive stranded ssRNA viruses"/>
    <property type="match status" value="2"/>
</dbReference>
<dbReference type="InterPro" id="IPR029053">
    <property type="entry name" value="Viral_coat"/>
</dbReference>
<evidence type="ECO:0000256" key="3">
    <source>
        <dbReference type="ARBA" id="ARBA00022844"/>
    </source>
</evidence>
<dbReference type="Gene3D" id="2.60.120.20">
    <property type="match status" value="3"/>
</dbReference>
<evidence type="ECO:0000256" key="1">
    <source>
        <dbReference type="ARBA" id="ARBA00004328"/>
    </source>
</evidence>
<dbReference type="GO" id="GO:0046740">
    <property type="term" value="P:transport of virus in host, cell to cell"/>
    <property type="evidence" value="ECO:0007669"/>
    <property type="project" value="UniProtKB-KW"/>
</dbReference>
<organism evidence="5">
    <name type="scientific">Potato rugose stunting virus</name>
    <dbReference type="NCBI Taxonomy" id="3064989"/>
    <lineage>
        <taxon>Viruses</taxon>
        <taxon>Riboviria</taxon>
        <taxon>Orthornavirae</taxon>
        <taxon>Pisuviricota</taxon>
        <taxon>Pisoniviricetes</taxon>
        <taxon>Picornavirales</taxon>
        <taxon>Secoviridae</taxon>
        <taxon>Torradovirus</taxon>
        <taxon>Torradovirus nanorugosum</taxon>
    </lineage>
</organism>